<keyword evidence="3 7" id="KW-0808">Transferase</keyword>
<keyword evidence="3 7" id="KW-0418">Kinase</keyword>
<keyword evidence="4" id="KW-0067">ATP-binding</keyword>
<dbReference type="Pfam" id="PF10509">
    <property type="entry name" value="GalKase_gal_bdg"/>
    <property type="match status" value="1"/>
</dbReference>
<dbReference type="SUPFAM" id="SSF54211">
    <property type="entry name" value="Ribosomal protein S5 domain 2-like"/>
    <property type="match status" value="1"/>
</dbReference>
<protein>
    <submittedName>
        <fullName evidence="7">Galactokinase</fullName>
    </submittedName>
</protein>
<dbReference type="Gene3D" id="3.30.230.10">
    <property type="match status" value="1"/>
</dbReference>
<dbReference type="InterPro" id="IPR006204">
    <property type="entry name" value="GHMP_kinase_N_dom"/>
</dbReference>
<dbReference type="InterPro" id="IPR019539">
    <property type="entry name" value="GalKase_N"/>
</dbReference>
<reference evidence="7 8" key="1">
    <citation type="submission" date="2018-08" db="EMBL/GenBank/DDBJ databases">
        <title>A genome reference for cultivated species of the human gut microbiota.</title>
        <authorList>
            <person name="Zou Y."/>
            <person name="Xue W."/>
            <person name="Luo G."/>
        </authorList>
    </citation>
    <scope>NUCLEOTIDE SEQUENCE [LARGE SCALE GENOMIC DNA]</scope>
    <source>
        <strain evidence="7 8">AF15-20</strain>
    </source>
</reference>
<dbReference type="GO" id="GO:0004335">
    <property type="term" value="F:galactokinase activity"/>
    <property type="evidence" value="ECO:0007669"/>
    <property type="project" value="InterPro"/>
</dbReference>
<dbReference type="InterPro" id="IPR000705">
    <property type="entry name" value="Galactokinase"/>
</dbReference>
<evidence type="ECO:0000256" key="4">
    <source>
        <dbReference type="ARBA" id="ARBA00022840"/>
    </source>
</evidence>
<dbReference type="PIRSF" id="PIRSF000530">
    <property type="entry name" value="Galactokinase"/>
    <property type="match status" value="1"/>
</dbReference>
<feature type="domain" description="GHMP kinase N-terminal" evidence="5">
    <location>
        <begin position="125"/>
        <end position="213"/>
    </location>
</feature>
<dbReference type="Pfam" id="PF00288">
    <property type="entry name" value="GHMP_kinases_N"/>
    <property type="match status" value="1"/>
</dbReference>
<dbReference type="InterPro" id="IPR006206">
    <property type="entry name" value="Mevalonate/galactokinase"/>
</dbReference>
<dbReference type="InterPro" id="IPR020568">
    <property type="entry name" value="Ribosomal_Su5_D2-typ_SF"/>
</dbReference>
<dbReference type="InterPro" id="IPR014721">
    <property type="entry name" value="Ribsml_uS5_D2-typ_fold_subgr"/>
</dbReference>
<dbReference type="SUPFAM" id="SSF55060">
    <property type="entry name" value="GHMP Kinase, C-terminal domain"/>
    <property type="match status" value="1"/>
</dbReference>
<dbReference type="PRINTS" id="PR00473">
    <property type="entry name" value="GALCTOKINASE"/>
</dbReference>
<dbReference type="RefSeq" id="WP_118324869.1">
    <property type="nucleotide sequence ID" value="NZ_CATXNH010000070.1"/>
</dbReference>
<accession>A0A395WBY1</accession>
<dbReference type="GO" id="GO:0005829">
    <property type="term" value="C:cytosol"/>
    <property type="evidence" value="ECO:0007669"/>
    <property type="project" value="TreeGrafter"/>
</dbReference>
<evidence type="ECO:0000313" key="7">
    <source>
        <dbReference type="EMBL" id="RGU92607.1"/>
    </source>
</evidence>
<keyword evidence="2" id="KW-0547">Nucleotide-binding</keyword>
<comment type="caution">
    <text evidence="7">The sequence shown here is derived from an EMBL/GenBank/DDBJ whole genome shotgun (WGS) entry which is preliminary data.</text>
</comment>
<evidence type="ECO:0000256" key="3">
    <source>
        <dbReference type="ARBA" id="ARBA00022777"/>
    </source>
</evidence>
<evidence type="ECO:0000313" key="8">
    <source>
        <dbReference type="Proteomes" id="UP000265489"/>
    </source>
</evidence>
<evidence type="ECO:0000256" key="1">
    <source>
        <dbReference type="ARBA" id="ARBA00006566"/>
    </source>
</evidence>
<dbReference type="Proteomes" id="UP000265489">
    <property type="component" value="Unassembled WGS sequence"/>
</dbReference>
<dbReference type="PANTHER" id="PTHR10457">
    <property type="entry name" value="MEVALONATE KINASE/GALACTOKINASE"/>
    <property type="match status" value="1"/>
</dbReference>
<dbReference type="PRINTS" id="PR00959">
    <property type="entry name" value="MEVGALKINASE"/>
</dbReference>
<evidence type="ECO:0000259" key="6">
    <source>
        <dbReference type="Pfam" id="PF10509"/>
    </source>
</evidence>
<organism evidence="7 8">
    <name type="scientific">Holdemanella biformis</name>
    <dbReference type="NCBI Taxonomy" id="1735"/>
    <lineage>
        <taxon>Bacteria</taxon>
        <taxon>Bacillati</taxon>
        <taxon>Bacillota</taxon>
        <taxon>Erysipelotrichia</taxon>
        <taxon>Erysipelotrichales</taxon>
        <taxon>Erysipelotrichaceae</taxon>
        <taxon>Holdemanella</taxon>
    </lineage>
</organism>
<sequence>MKTTEIKEQVLSGKYDALIEDLYADPSLLDYQKQRYAGALDKYQTLFGDDEVSIYSAAGRSEISGNHTDHQHGCVLAGSINLDAIGIVSKQDHVIKVISDDFDIKPIDLNDLDKKENEIGTSEALIRGVVSKLKELGYNVGGFKAFITSDVLMGAGLSSSAAFESIIGTIIDGLYNDMKIDMVTIAKVGQYAENVYFGKPCGLMDQCACAVGGLISIDFKDTSNPIVNSVNVDFSKYDHSLCIVDTKGSHADLTDAYGAVPQEMKEVAHYFGKEVLREVDEDEFYANIANLRTALNNDRAILRAIHFFNENRRVNTIVERLNKDDFEEFKTLIQESGNSSYKFLQNVYADFDYKNQAVSLGLAMSEMILKDHGVCRVHGGGFAGTIQAFVENSYVETYKEEIEKVFGKGSCHILKVRKLGGCKVID</sequence>
<name>A0A395WBY1_9FIRM</name>
<dbReference type="InterPro" id="IPR036554">
    <property type="entry name" value="GHMP_kinase_C_sf"/>
</dbReference>
<proteinExistence type="inferred from homology"/>
<dbReference type="EMBL" id="QRYQ01000005">
    <property type="protein sequence ID" value="RGU92607.1"/>
    <property type="molecule type" value="Genomic_DNA"/>
</dbReference>
<feature type="domain" description="Galactokinase N-terminal" evidence="6">
    <location>
        <begin position="42"/>
        <end position="90"/>
    </location>
</feature>
<dbReference type="GeneID" id="66579536"/>
<gene>
    <name evidence="7" type="ORF">DWW32_04105</name>
</gene>
<dbReference type="AlphaFoldDB" id="A0A395WBY1"/>
<comment type="similarity">
    <text evidence="1">Belongs to the GHMP kinase family. GalK subfamily.</text>
</comment>
<dbReference type="GO" id="GO:0005524">
    <property type="term" value="F:ATP binding"/>
    <property type="evidence" value="ECO:0007669"/>
    <property type="project" value="UniProtKB-KW"/>
</dbReference>
<dbReference type="Gene3D" id="3.30.70.890">
    <property type="entry name" value="GHMP kinase, C-terminal domain"/>
    <property type="match status" value="1"/>
</dbReference>
<dbReference type="PANTHER" id="PTHR10457:SF7">
    <property type="entry name" value="GALACTOKINASE-RELATED"/>
    <property type="match status" value="1"/>
</dbReference>
<evidence type="ECO:0000259" key="5">
    <source>
        <dbReference type="Pfam" id="PF00288"/>
    </source>
</evidence>
<dbReference type="GO" id="GO:0006012">
    <property type="term" value="P:galactose metabolic process"/>
    <property type="evidence" value="ECO:0007669"/>
    <property type="project" value="InterPro"/>
</dbReference>
<evidence type="ECO:0000256" key="2">
    <source>
        <dbReference type="ARBA" id="ARBA00022741"/>
    </source>
</evidence>